<comment type="caution">
    <text evidence="2">The sequence shown here is derived from an EMBL/GenBank/DDBJ whole genome shotgun (WGS) entry which is preliminary data.</text>
</comment>
<feature type="domain" description="DZANK-type" evidence="1">
    <location>
        <begin position="18"/>
        <end position="64"/>
    </location>
</feature>
<dbReference type="RefSeq" id="WP_184126887.1">
    <property type="nucleotide sequence ID" value="NZ_JACHFL010000001.1"/>
</dbReference>
<keyword evidence="2" id="KW-0328">Glycosyltransferase</keyword>
<protein>
    <submittedName>
        <fullName evidence="2">Putative amidophosphoribosyltransferase</fullName>
    </submittedName>
</protein>
<keyword evidence="2" id="KW-0808">Transferase</keyword>
<dbReference type="EMBL" id="JACHFL010000001">
    <property type="protein sequence ID" value="MBB5360967.1"/>
    <property type="molecule type" value="Genomic_DNA"/>
</dbReference>
<accession>A0A7W8JPW4</accession>
<name>A0A7W8JPW4_9DEIO</name>
<keyword evidence="3" id="KW-1185">Reference proteome</keyword>
<evidence type="ECO:0000313" key="2">
    <source>
        <dbReference type="EMBL" id="MBB5360967.1"/>
    </source>
</evidence>
<sequence length="81" mass="8603">MDTDESGDPTGPLGYRLCPRCARAVPHTSGERYCANDGTRLLEVCPHCGAPITSPYARFCVRCGTDLTSPAARTEASPSQS</sequence>
<dbReference type="Proteomes" id="UP000552709">
    <property type="component" value="Unassembled WGS sequence"/>
</dbReference>
<dbReference type="AlphaFoldDB" id="A0A7W8JPW4"/>
<evidence type="ECO:0000313" key="3">
    <source>
        <dbReference type="Proteomes" id="UP000552709"/>
    </source>
</evidence>
<dbReference type="Pfam" id="PF12773">
    <property type="entry name" value="DZR"/>
    <property type="match status" value="1"/>
</dbReference>
<dbReference type="InterPro" id="IPR025874">
    <property type="entry name" value="DZR"/>
</dbReference>
<proteinExistence type="predicted"/>
<dbReference type="GO" id="GO:0016757">
    <property type="term" value="F:glycosyltransferase activity"/>
    <property type="evidence" value="ECO:0007669"/>
    <property type="project" value="UniProtKB-KW"/>
</dbReference>
<gene>
    <name evidence="2" type="ORF">HNQ08_000038</name>
</gene>
<organism evidence="2 3">
    <name type="scientific">Deinococcus humi</name>
    <dbReference type="NCBI Taxonomy" id="662880"/>
    <lineage>
        <taxon>Bacteria</taxon>
        <taxon>Thermotogati</taxon>
        <taxon>Deinococcota</taxon>
        <taxon>Deinococci</taxon>
        <taxon>Deinococcales</taxon>
        <taxon>Deinococcaceae</taxon>
        <taxon>Deinococcus</taxon>
    </lineage>
</organism>
<reference evidence="2 3" key="1">
    <citation type="submission" date="2020-08" db="EMBL/GenBank/DDBJ databases">
        <title>Genomic Encyclopedia of Type Strains, Phase IV (KMG-IV): sequencing the most valuable type-strain genomes for metagenomic binning, comparative biology and taxonomic classification.</title>
        <authorList>
            <person name="Goeker M."/>
        </authorList>
    </citation>
    <scope>NUCLEOTIDE SEQUENCE [LARGE SCALE GENOMIC DNA]</scope>
    <source>
        <strain evidence="2 3">DSM 27939</strain>
    </source>
</reference>
<evidence type="ECO:0000259" key="1">
    <source>
        <dbReference type="Pfam" id="PF12773"/>
    </source>
</evidence>